<evidence type="ECO:0000256" key="1">
    <source>
        <dbReference type="ARBA" id="ARBA00004418"/>
    </source>
</evidence>
<evidence type="ECO:0000313" key="6">
    <source>
        <dbReference type="Proteomes" id="UP001529369"/>
    </source>
</evidence>
<dbReference type="InterPro" id="IPR039424">
    <property type="entry name" value="SBP_5"/>
</dbReference>
<dbReference type="Pfam" id="PF00496">
    <property type="entry name" value="SBP_bac_5"/>
    <property type="match status" value="1"/>
</dbReference>
<feature type="signal peptide" evidence="3">
    <location>
        <begin position="1"/>
        <end position="26"/>
    </location>
</feature>
<comment type="caution">
    <text evidence="5">The sequence shown here is derived from an EMBL/GenBank/DDBJ whole genome shotgun (WGS) entry which is preliminary data.</text>
</comment>
<accession>A0ABT8A7R2</accession>
<sequence>MTLPRRSLPALLGAALAAPALSPAAAQDGGTLRIAMTLATLPTQNGPPDQGTEGFRFMGATLYDALLGFDLSRADRPAGLRPGLATKWEVDAENRALWRLEIREGVRFHDGSLLDAQAVAWNFDKVLNRAAPQFDPAQSGQMVPRIPSVKAYRAVDARTLEIETHGPDSLLPWQLAWFLVSSPARWEAAGGKWDEFGKRPSGTGPWILERYEPRQQAVLRRNPDYWDRDRIPKTERLVLLPVPDAATRTAALLSGQADWIESPAPDMLDRLRSGGAQVLTGVMPHLWPQVFSRVDGSPLNDIRVRRALNLAIDREGMVRELLGGLGRPARGVVQPESPWFGAPQFAVRYDPAEAKRLLAEAGHGPGNPLALRFMIAPSGSGQMYPLPMNEFIQQNFRDVGVNLSFEVLEWQAMRARRDAGGAAGPQNRGIHALNNSWNSMDPVGAFLRHVETRMVPPAGFNWGMLSDPEFDRLATAVKAEFDTAKQDALLARIHERMVDEAVWLFVVHDVNPRAVSARVRGVVQAQSWFVDVSPVSLR</sequence>
<proteinExistence type="inferred from homology"/>
<evidence type="ECO:0000259" key="4">
    <source>
        <dbReference type="Pfam" id="PF00496"/>
    </source>
</evidence>
<dbReference type="RefSeq" id="WP_290317725.1">
    <property type="nucleotide sequence ID" value="NZ_JAUFPN010000153.1"/>
</dbReference>
<dbReference type="PIRSF" id="PIRSF002741">
    <property type="entry name" value="MppA"/>
    <property type="match status" value="1"/>
</dbReference>
<dbReference type="SUPFAM" id="SSF53850">
    <property type="entry name" value="Periplasmic binding protein-like II"/>
    <property type="match status" value="1"/>
</dbReference>
<dbReference type="InterPro" id="IPR000914">
    <property type="entry name" value="SBP_5_dom"/>
</dbReference>
<dbReference type="Gene3D" id="3.10.105.10">
    <property type="entry name" value="Dipeptide-binding Protein, Domain 3"/>
    <property type="match status" value="1"/>
</dbReference>
<keyword evidence="6" id="KW-1185">Reference proteome</keyword>
<reference evidence="6" key="1">
    <citation type="journal article" date="2019" name="Int. J. Syst. Evol. Microbiol.">
        <title>The Global Catalogue of Microorganisms (GCM) 10K type strain sequencing project: providing services to taxonomists for standard genome sequencing and annotation.</title>
        <authorList>
            <consortium name="The Broad Institute Genomics Platform"/>
            <consortium name="The Broad Institute Genome Sequencing Center for Infectious Disease"/>
            <person name="Wu L."/>
            <person name="Ma J."/>
        </authorList>
    </citation>
    <scope>NUCLEOTIDE SEQUENCE [LARGE SCALE GENOMIC DNA]</scope>
    <source>
        <strain evidence="6">CECT 7131</strain>
    </source>
</reference>
<evidence type="ECO:0000313" key="5">
    <source>
        <dbReference type="EMBL" id="MDN3565854.1"/>
    </source>
</evidence>
<gene>
    <name evidence="5" type="ORF">QWZ14_15905</name>
</gene>
<dbReference type="PANTHER" id="PTHR30290:SF83">
    <property type="entry name" value="ABC TRANSPORTER SUBSTRATE-BINDING PROTEIN"/>
    <property type="match status" value="1"/>
</dbReference>
<comment type="subcellular location">
    <subcellularLocation>
        <location evidence="1">Periplasm</location>
    </subcellularLocation>
</comment>
<dbReference type="Gene3D" id="3.40.190.10">
    <property type="entry name" value="Periplasmic binding protein-like II"/>
    <property type="match status" value="1"/>
</dbReference>
<comment type="similarity">
    <text evidence="2">Belongs to the bacterial solute-binding protein 5 family.</text>
</comment>
<dbReference type="CDD" id="cd08495">
    <property type="entry name" value="PBP2_NikA_DppA_OppA_like_8"/>
    <property type="match status" value="1"/>
</dbReference>
<dbReference type="PANTHER" id="PTHR30290">
    <property type="entry name" value="PERIPLASMIC BINDING COMPONENT OF ABC TRANSPORTER"/>
    <property type="match status" value="1"/>
</dbReference>
<evidence type="ECO:0000256" key="3">
    <source>
        <dbReference type="SAM" id="SignalP"/>
    </source>
</evidence>
<dbReference type="Proteomes" id="UP001529369">
    <property type="component" value="Unassembled WGS sequence"/>
</dbReference>
<keyword evidence="3" id="KW-0732">Signal</keyword>
<evidence type="ECO:0000256" key="2">
    <source>
        <dbReference type="ARBA" id="ARBA00005695"/>
    </source>
</evidence>
<protein>
    <submittedName>
        <fullName evidence="5">ABC transporter substrate-binding protein</fullName>
    </submittedName>
</protein>
<feature type="chain" id="PRO_5047295968" evidence="3">
    <location>
        <begin position="27"/>
        <end position="538"/>
    </location>
</feature>
<name>A0ABT8A7R2_9PROT</name>
<dbReference type="InterPro" id="IPR030678">
    <property type="entry name" value="Peptide/Ni-bd"/>
</dbReference>
<feature type="domain" description="Solute-binding protein family 5" evidence="4">
    <location>
        <begin position="80"/>
        <end position="420"/>
    </location>
</feature>
<dbReference type="EMBL" id="JAUFPN010000153">
    <property type="protein sequence ID" value="MDN3565854.1"/>
    <property type="molecule type" value="Genomic_DNA"/>
</dbReference>
<organism evidence="5 6">
    <name type="scientific">Paeniroseomonas aquatica</name>
    <dbReference type="NCBI Taxonomy" id="373043"/>
    <lineage>
        <taxon>Bacteria</taxon>
        <taxon>Pseudomonadati</taxon>
        <taxon>Pseudomonadota</taxon>
        <taxon>Alphaproteobacteria</taxon>
        <taxon>Acetobacterales</taxon>
        <taxon>Acetobacteraceae</taxon>
        <taxon>Paeniroseomonas</taxon>
    </lineage>
</organism>